<keyword evidence="1" id="KW-0812">Transmembrane</keyword>
<keyword evidence="2" id="KW-0808">Transferase</keyword>
<gene>
    <name evidence="2" type="ORF">ACFPJ5_16705</name>
</gene>
<dbReference type="Proteomes" id="UP001596201">
    <property type="component" value="Unassembled WGS sequence"/>
</dbReference>
<organism evidence="2 3">
    <name type="scientific">Salinirubrum litoreum</name>
    <dbReference type="NCBI Taxonomy" id="1126234"/>
    <lineage>
        <taxon>Archaea</taxon>
        <taxon>Methanobacteriati</taxon>
        <taxon>Methanobacteriota</taxon>
        <taxon>Stenosarchaea group</taxon>
        <taxon>Halobacteria</taxon>
        <taxon>Halobacteriales</taxon>
        <taxon>Haloferacaceae</taxon>
        <taxon>Salinirubrum</taxon>
    </lineage>
</organism>
<protein>
    <submittedName>
        <fullName evidence="2">Glycosyltransferase</fullName>
        <ecNumber evidence="2">2.4.-.-</ecNumber>
    </submittedName>
</protein>
<feature type="transmembrane region" description="Helical" evidence="1">
    <location>
        <begin position="69"/>
        <end position="88"/>
    </location>
</feature>
<keyword evidence="3" id="KW-1185">Reference proteome</keyword>
<dbReference type="EMBL" id="JBHSKX010000002">
    <property type="protein sequence ID" value="MFC5368568.1"/>
    <property type="molecule type" value="Genomic_DNA"/>
</dbReference>
<dbReference type="GO" id="GO:0016757">
    <property type="term" value="F:glycosyltransferase activity"/>
    <property type="evidence" value="ECO:0007669"/>
    <property type="project" value="UniProtKB-KW"/>
</dbReference>
<dbReference type="Pfam" id="PF13692">
    <property type="entry name" value="Glyco_trans_1_4"/>
    <property type="match status" value="1"/>
</dbReference>
<comment type="caution">
    <text evidence="2">The sequence shown here is derived from an EMBL/GenBank/DDBJ whole genome shotgun (WGS) entry which is preliminary data.</text>
</comment>
<dbReference type="PANTHER" id="PTHR12526">
    <property type="entry name" value="GLYCOSYLTRANSFERASE"/>
    <property type="match status" value="1"/>
</dbReference>
<reference evidence="2 3" key="1">
    <citation type="journal article" date="2019" name="Int. J. Syst. Evol. Microbiol.">
        <title>The Global Catalogue of Microorganisms (GCM) 10K type strain sequencing project: providing services to taxonomists for standard genome sequencing and annotation.</title>
        <authorList>
            <consortium name="The Broad Institute Genomics Platform"/>
            <consortium name="The Broad Institute Genome Sequencing Center for Infectious Disease"/>
            <person name="Wu L."/>
            <person name="Ma J."/>
        </authorList>
    </citation>
    <scope>NUCLEOTIDE SEQUENCE [LARGE SCALE GENOMIC DNA]</scope>
    <source>
        <strain evidence="2 3">CGMCC 1.12237</strain>
    </source>
</reference>
<dbReference type="EC" id="2.4.-.-" evidence="2"/>
<evidence type="ECO:0000313" key="2">
    <source>
        <dbReference type="EMBL" id="MFC5368568.1"/>
    </source>
</evidence>
<dbReference type="RefSeq" id="WP_227230840.1">
    <property type="nucleotide sequence ID" value="NZ_JAJCVJ010000002.1"/>
</dbReference>
<keyword evidence="1" id="KW-1133">Transmembrane helix</keyword>
<sequence length="370" mass="39991">MNVTLVSTLPDTASGTGQYAERLASHLAEGMRLTRLSLPTDATDPRPFLAGALRAGDGETDVVHVQFDYVVFGPLGLYVLCFFPLLWFQSKRHGFAVVTTIHEVLNADLVGPPLVPLKRLYVRLLNEVVARTTSEVVFLSAEAESRFVASVGDVSRTRLAHGVDLSARRSVQQAEARATFDLSPDADVVVAPGYVSPRKGSDVVRAVADACPEVEFLLAGGPPRERHSDFFDSIVADAPENLTVTGRLSESDFHAAFLAGDLALLPYREIEQTGVVNAVNQSGVFNWCAGYGLPVLAGDCAHFRSISAEWDVVRLVDPSDPDSIAETVRTLLADNSARGILAESASAYAEAHSMDAVADDHRTLYREVRR</sequence>
<name>A0ABD5RFE1_9EURY</name>
<dbReference type="SUPFAM" id="SSF53756">
    <property type="entry name" value="UDP-Glycosyltransferase/glycogen phosphorylase"/>
    <property type="match status" value="1"/>
</dbReference>
<evidence type="ECO:0000313" key="3">
    <source>
        <dbReference type="Proteomes" id="UP001596201"/>
    </source>
</evidence>
<dbReference type="AlphaFoldDB" id="A0ABD5RFE1"/>
<accession>A0ABD5RFE1</accession>
<dbReference type="Gene3D" id="3.40.50.2000">
    <property type="entry name" value="Glycogen Phosphorylase B"/>
    <property type="match status" value="2"/>
</dbReference>
<keyword evidence="1" id="KW-0472">Membrane</keyword>
<evidence type="ECO:0000256" key="1">
    <source>
        <dbReference type="SAM" id="Phobius"/>
    </source>
</evidence>
<keyword evidence="2" id="KW-0328">Glycosyltransferase</keyword>
<proteinExistence type="predicted"/>